<evidence type="ECO:0000256" key="3">
    <source>
        <dbReference type="ARBA" id="ARBA00022598"/>
    </source>
</evidence>
<evidence type="ECO:0000259" key="12">
    <source>
        <dbReference type="SMART" id="SM01016"/>
    </source>
</evidence>
<evidence type="ECO:0000259" key="11">
    <source>
        <dbReference type="SMART" id="SM00836"/>
    </source>
</evidence>
<dbReference type="EMBL" id="BOMH01000007">
    <property type="protein sequence ID" value="GID63062.1"/>
    <property type="molecule type" value="Genomic_DNA"/>
</dbReference>
<feature type="domain" description="Arginyl tRNA synthetase N-terminal" evidence="12">
    <location>
        <begin position="7"/>
        <end position="86"/>
    </location>
</feature>
<evidence type="ECO:0000256" key="5">
    <source>
        <dbReference type="ARBA" id="ARBA00022840"/>
    </source>
</evidence>
<reference evidence="13" key="1">
    <citation type="submission" date="2021-01" db="EMBL/GenBank/DDBJ databases">
        <title>Whole genome shotgun sequence of Actinoplanes cyaneus NBRC 14990.</title>
        <authorList>
            <person name="Komaki H."/>
            <person name="Tamura T."/>
        </authorList>
    </citation>
    <scope>NUCLEOTIDE SEQUENCE</scope>
    <source>
        <strain evidence="13">NBRC 14990</strain>
    </source>
</reference>
<dbReference type="PANTHER" id="PTHR11956:SF5">
    <property type="entry name" value="ARGININE--TRNA LIGASE, CYTOPLASMIC"/>
    <property type="match status" value="1"/>
</dbReference>
<dbReference type="Pfam" id="PF00750">
    <property type="entry name" value="tRNA-synt_1d"/>
    <property type="match status" value="1"/>
</dbReference>
<comment type="caution">
    <text evidence="13">The sequence shown here is derived from an EMBL/GenBank/DDBJ whole genome shotgun (WGS) entry which is preliminary data.</text>
</comment>
<name>A0A919IET0_9ACTN</name>
<dbReference type="NCBIfam" id="TIGR00456">
    <property type="entry name" value="argS"/>
    <property type="match status" value="1"/>
</dbReference>
<evidence type="ECO:0000256" key="9">
    <source>
        <dbReference type="HAMAP-Rule" id="MF_00123"/>
    </source>
</evidence>
<dbReference type="InterPro" id="IPR001278">
    <property type="entry name" value="Arg-tRNA-ligase"/>
</dbReference>
<keyword evidence="6 9" id="KW-0648">Protein biosynthesis</keyword>
<dbReference type="Pfam" id="PF03485">
    <property type="entry name" value="Arg_tRNA_synt_N"/>
    <property type="match status" value="1"/>
</dbReference>
<evidence type="ECO:0000256" key="2">
    <source>
        <dbReference type="ARBA" id="ARBA00022490"/>
    </source>
</evidence>
<dbReference type="SUPFAM" id="SSF55190">
    <property type="entry name" value="Arginyl-tRNA synthetase (ArgRS), N-terminal 'additional' domain"/>
    <property type="match status" value="1"/>
</dbReference>
<organism evidence="13 14">
    <name type="scientific">Actinoplanes cyaneus</name>
    <dbReference type="NCBI Taxonomy" id="52696"/>
    <lineage>
        <taxon>Bacteria</taxon>
        <taxon>Bacillati</taxon>
        <taxon>Actinomycetota</taxon>
        <taxon>Actinomycetes</taxon>
        <taxon>Micromonosporales</taxon>
        <taxon>Micromonosporaceae</taxon>
        <taxon>Actinoplanes</taxon>
    </lineage>
</organism>
<evidence type="ECO:0000256" key="8">
    <source>
        <dbReference type="ARBA" id="ARBA00049339"/>
    </source>
</evidence>
<dbReference type="SMART" id="SM00836">
    <property type="entry name" value="DALR_1"/>
    <property type="match status" value="1"/>
</dbReference>
<dbReference type="InterPro" id="IPR005148">
    <property type="entry name" value="Arg-tRNA-synth_N"/>
</dbReference>
<evidence type="ECO:0000256" key="6">
    <source>
        <dbReference type="ARBA" id="ARBA00022917"/>
    </source>
</evidence>
<dbReference type="Gene3D" id="3.40.50.620">
    <property type="entry name" value="HUPs"/>
    <property type="match status" value="1"/>
</dbReference>
<dbReference type="EC" id="6.1.1.19" evidence="9"/>
<comment type="catalytic activity">
    <reaction evidence="8 9">
        <text>tRNA(Arg) + L-arginine + ATP = L-arginyl-tRNA(Arg) + AMP + diphosphate</text>
        <dbReference type="Rhea" id="RHEA:20301"/>
        <dbReference type="Rhea" id="RHEA-COMP:9658"/>
        <dbReference type="Rhea" id="RHEA-COMP:9673"/>
        <dbReference type="ChEBI" id="CHEBI:30616"/>
        <dbReference type="ChEBI" id="CHEBI:32682"/>
        <dbReference type="ChEBI" id="CHEBI:33019"/>
        <dbReference type="ChEBI" id="CHEBI:78442"/>
        <dbReference type="ChEBI" id="CHEBI:78513"/>
        <dbReference type="ChEBI" id="CHEBI:456215"/>
        <dbReference type="EC" id="6.1.1.19"/>
    </reaction>
</comment>
<dbReference type="PANTHER" id="PTHR11956">
    <property type="entry name" value="ARGINYL-TRNA SYNTHETASE"/>
    <property type="match status" value="1"/>
</dbReference>
<dbReference type="CDD" id="cd07956">
    <property type="entry name" value="Anticodon_Ia_Arg"/>
    <property type="match status" value="1"/>
</dbReference>
<dbReference type="SUPFAM" id="SSF52374">
    <property type="entry name" value="Nucleotidylyl transferase"/>
    <property type="match status" value="1"/>
</dbReference>
<dbReference type="GO" id="GO:0005524">
    <property type="term" value="F:ATP binding"/>
    <property type="evidence" value="ECO:0007669"/>
    <property type="project" value="UniProtKB-UniRule"/>
</dbReference>
<dbReference type="InterPro" id="IPR001412">
    <property type="entry name" value="aa-tRNA-synth_I_CS"/>
</dbReference>
<sequence>MTVNLESLLQDRLAPALEAVAGHPVDPAVRSSPHADFQSGAPLALARELGRPPREIAAEVAALAEAELAGVAEIAVSGPGFLNLTVSDKLLTASLRELAIDGRLGVPVAAAPRRVVIDYSGPNVAKEMHVGHLRSTIIGDALARMLAWLGHDVVRVNHLGDWGTPFGMLVEHLLDSGGDAEHSISDLTAFYQAARVKFDTDDDFRTRARLRVVALQSGDPRSRELWRTLVAQSERYFLDVYERLGVTLGPDDFAGESRYQDDLDAIVAELGEKGLLTESDGALCAFPAGFTGRDGVPLPLIVRKADGGYGYAATDLAAIRHRAGTLGGQRLLYVVGNPQQVHFAMVFAVARAAGWLPDGVSAEHIGFGSILGADGKMLKTRAGDTVKLAALLDEAVLRASAPTIGIGAIKYADLSGDRRGDYVFDLDRMLAITGNTGPYLQMAYARICSIFRKAGSEPDPAAVTEQALTAGRLEPALTVARPGCEPAVVEPAERALAITLLGFEAAVTAAAGQAEPHRLAVYLHDLAQAFSVFYERCPVLRAGPDVRGSRLGLAALTARTLHTGLFLLGIAAPEEI</sequence>
<dbReference type="InterPro" id="IPR009080">
    <property type="entry name" value="tRNAsynth_Ia_anticodon-bd"/>
</dbReference>
<dbReference type="AlphaFoldDB" id="A0A919IET0"/>
<dbReference type="Pfam" id="PF05746">
    <property type="entry name" value="DALR_1"/>
    <property type="match status" value="1"/>
</dbReference>
<dbReference type="PRINTS" id="PR01038">
    <property type="entry name" value="TRNASYNTHARG"/>
</dbReference>
<dbReference type="SMART" id="SM01016">
    <property type="entry name" value="Arg_tRNA_synt_N"/>
    <property type="match status" value="1"/>
</dbReference>
<dbReference type="InterPro" id="IPR035684">
    <property type="entry name" value="ArgRS_core"/>
</dbReference>
<dbReference type="InterPro" id="IPR036695">
    <property type="entry name" value="Arg-tRNA-synth_N_sf"/>
</dbReference>
<dbReference type="InterPro" id="IPR008909">
    <property type="entry name" value="DALR_anticod-bd"/>
</dbReference>
<keyword evidence="7 9" id="KW-0030">Aminoacyl-tRNA synthetase</keyword>
<dbReference type="GO" id="GO:0006420">
    <property type="term" value="P:arginyl-tRNA aminoacylation"/>
    <property type="evidence" value="ECO:0007669"/>
    <property type="project" value="UniProtKB-UniRule"/>
</dbReference>
<evidence type="ECO:0000256" key="1">
    <source>
        <dbReference type="ARBA" id="ARBA00005594"/>
    </source>
</evidence>
<dbReference type="HAMAP" id="MF_00123">
    <property type="entry name" value="Arg_tRNA_synth"/>
    <property type="match status" value="1"/>
</dbReference>
<comment type="subcellular location">
    <subcellularLocation>
        <location evidence="9">Cytoplasm</location>
    </subcellularLocation>
</comment>
<dbReference type="GO" id="GO:0005737">
    <property type="term" value="C:cytoplasm"/>
    <property type="evidence" value="ECO:0007669"/>
    <property type="project" value="UniProtKB-SubCell"/>
</dbReference>
<protein>
    <recommendedName>
        <fullName evidence="9">Arginine--tRNA ligase</fullName>
        <ecNumber evidence="9">6.1.1.19</ecNumber>
    </recommendedName>
    <alternativeName>
        <fullName evidence="9">Arginyl-tRNA synthetase</fullName>
        <shortName evidence="9">ArgRS</shortName>
    </alternativeName>
</protein>
<dbReference type="InterPro" id="IPR014729">
    <property type="entry name" value="Rossmann-like_a/b/a_fold"/>
</dbReference>
<dbReference type="FunFam" id="3.40.50.620:FF:000116">
    <property type="entry name" value="Arginine--tRNA ligase"/>
    <property type="match status" value="1"/>
</dbReference>
<keyword evidence="3 9" id="KW-0436">Ligase</keyword>
<dbReference type="Proteomes" id="UP000619479">
    <property type="component" value="Unassembled WGS sequence"/>
</dbReference>
<evidence type="ECO:0000313" key="13">
    <source>
        <dbReference type="EMBL" id="GID63062.1"/>
    </source>
</evidence>
<comment type="similarity">
    <text evidence="1 9 10">Belongs to the class-I aminoacyl-tRNA synthetase family.</text>
</comment>
<dbReference type="GO" id="GO:0004814">
    <property type="term" value="F:arginine-tRNA ligase activity"/>
    <property type="evidence" value="ECO:0007669"/>
    <property type="project" value="UniProtKB-UniRule"/>
</dbReference>
<comment type="subunit">
    <text evidence="9">Monomer.</text>
</comment>
<dbReference type="PROSITE" id="PS00178">
    <property type="entry name" value="AA_TRNA_LIGASE_I"/>
    <property type="match status" value="1"/>
</dbReference>
<keyword evidence="5 9" id="KW-0067">ATP-binding</keyword>
<dbReference type="SUPFAM" id="SSF47323">
    <property type="entry name" value="Anticodon-binding domain of a subclass of class I aminoacyl-tRNA synthetases"/>
    <property type="match status" value="1"/>
</dbReference>
<keyword evidence="2 9" id="KW-0963">Cytoplasm</keyword>
<proteinExistence type="inferred from homology"/>
<keyword evidence="4 9" id="KW-0547">Nucleotide-binding</keyword>
<feature type="short sequence motif" description="'HIGH' region" evidence="9">
    <location>
        <begin position="122"/>
        <end position="132"/>
    </location>
</feature>
<dbReference type="Gene3D" id="3.30.1360.70">
    <property type="entry name" value="Arginyl tRNA synthetase N-terminal domain"/>
    <property type="match status" value="1"/>
</dbReference>
<feature type="domain" description="DALR anticodon binding" evidence="11">
    <location>
        <begin position="440"/>
        <end position="576"/>
    </location>
</feature>
<evidence type="ECO:0000313" key="14">
    <source>
        <dbReference type="Proteomes" id="UP000619479"/>
    </source>
</evidence>
<evidence type="ECO:0000256" key="4">
    <source>
        <dbReference type="ARBA" id="ARBA00022741"/>
    </source>
</evidence>
<gene>
    <name evidence="13" type="primary">argS_1</name>
    <name evidence="9" type="synonym">argS</name>
    <name evidence="13" type="ORF">Acy02nite_09430</name>
</gene>
<dbReference type="CDD" id="cd00671">
    <property type="entry name" value="ArgRS_core"/>
    <property type="match status" value="1"/>
</dbReference>
<accession>A0A919IET0</accession>
<evidence type="ECO:0000256" key="10">
    <source>
        <dbReference type="RuleBase" id="RU363038"/>
    </source>
</evidence>
<dbReference type="Gene3D" id="1.10.730.10">
    <property type="entry name" value="Isoleucyl-tRNA Synthetase, Domain 1"/>
    <property type="match status" value="1"/>
</dbReference>
<keyword evidence="14" id="KW-1185">Reference proteome</keyword>
<evidence type="ECO:0000256" key="7">
    <source>
        <dbReference type="ARBA" id="ARBA00023146"/>
    </source>
</evidence>